<feature type="compositionally biased region" description="Acidic residues" evidence="1">
    <location>
        <begin position="211"/>
        <end position="220"/>
    </location>
</feature>
<evidence type="ECO:0000313" key="2">
    <source>
        <dbReference type="EMBL" id="GEU92826.1"/>
    </source>
</evidence>
<feature type="compositionally biased region" description="Low complexity" evidence="1">
    <location>
        <begin position="346"/>
        <end position="355"/>
    </location>
</feature>
<feature type="compositionally biased region" description="Low complexity" evidence="1">
    <location>
        <begin position="323"/>
        <end position="333"/>
    </location>
</feature>
<proteinExistence type="predicted"/>
<gene>
    <name evidence="2" type="ORF">Tci_064804</name>
</gene>
<feature type="region of interest" description="Disordered" evidence="1">
    <location>
        <begin position="138"/>
        <end position="229"/>
    </location>
</feature>
<sequence>MLGKTPNKVYDPFLKIGLGYKNPECLKKAIAAQLKMYDGEKLHSVNLKFDSPDSKESGLTPRGSYEIFLDHKDIRKTSLIETLDYPFFASVNSETIKVFMNKVGYQGVVDKAVINRTNVDYAALLWWDFMNNVKQKKEAIQSTPRAYRTPTRTASPLEKNRKQSAGESSSPHKSLKITIRQQKLVEGNKDDDESKNMLEPGSHKEKPKYVDDDDDDDDDEKGAKNVDEKEGCEIEVLDLVSQEFNAQAPIIIEDLFKNYVQSNVIQVHPTTTTSTETTSSADLQQQLNFKMDDDIHSHHNDHQEDDAPLEGEKRVKRQKASKSLKSARGSSSKNSDKDSTTYVSKQQQQQQQWDA</sequence>
<evidence type="ECO:0000256" key="1">
    <source>
        <dbReference type="SAM" id="MobiDB-lite"/>
    </source>
</evidence>
<feature type="compositionally biased region" description="Basic and acidic residues" evidence="1">
    <location>
        <begin position="186"/>
        <end position="210"/>
    </location>
</feature>
<protein>
    <submittedName>
        <fullName evidence="2">Uncharacterized protein</fullName>
    </submittedName>
</protein>
<comment type="caution">
    <text evidence="2">The sequence shown here is derived from an EMBL/GenBank/DDBJ whole genome shotgun (WGS) entry which is preliminary data.</text>
</comment>
<organism evidence="2">
    <name type="scientific">Tanacetum cinerariifolium</name>
    <name type="common">Dalmatian daisy</name>
    <name type="synonym">Chrysanthemum cinerariifolium</name>
    <dbReference type="NCBI Taxonomy" id="118510"/>
    <lineage>
        <taxon>Eukaryota</taxon>
        <taxon>Viridiplantae</taxon>
        <taxon>Streptophyta</taxon>
        <taxon>Embryophyta</taxon>
        <taxon>Tracheophyta</taxon>
        <taxon>Spermatophyta</taxon>
        <taxon>Magnoliopsida</taxon>
        <taxon>eudicotyledons</taxon>
        <taxon>Gunneridae</taxon>
        <taxon>Pentapetalae</taxon>
        <taxon>asterids</taxon>
        <taxon>campanulids</taxon>
        <taxon>Asterales</taxon>
        <taxon>Asteraceae</taxon>
        <taxon>Asteroideae</taxon>
        <taxon>Anthemideae</taxon>
        <taxon>Anthemidinae</taxon>
        <taxon>Tanacetum</taxon>
    </lineage>
</organism>
<feature type="region of interest" description="Disordered" evidence="1">
    <location>
        <begin position="294"/>
        <end position="355"/>
    </location>
</feature>
<accession>A0A6L2P3C5</accession>
<name>A0A6L2P3C5_TANCI</name>
<dbReference type="EMBL" id="BKCJ010010717">
    <property type="protein sequence ID" value="GEU92826.1"/>
    <property type="molecule type" value="Genomic_DNA"/>
</dbReference>
<feature type="compositionally biased region" description="Polar residues" evidence="1">
    <location>
        <begin position="163"/>
        <end position="172"/>
    </location>
</feature>
<reference evidence="2" key="1">
    <citation type="journal article" date="2019" name="Sci. Rep.">
        <title>Draft genome of Tanacetum cinerariifolium, the natural source of mosquito coil.</title>
        <authorList>
            <person name="Yamashiro T."/>
            <person name="Shiraishi A."/>
            <person name="Satake H."/>
            <person name="Nakayama K."/>
        </authorList>
    </citation>
    <scope>NUCLEOTIDE SEQUENCE</scope>
</reference>
<feature type="compositionally biased region" description="Low complexity" evidence="1">
    <location>
        <begin position="142"/>
        <end position="156"/>
    </location>
</feature>
<dbReference type="AlphaFoldDB" id="A0A6L2P3C5"/>